<reference evidence="2" key="1">
    <citation type="submission" date="2022-12" db="EMBL/GenBank/DDBJ databases">
        <title>Chromosome-level genome assembly of the bean flower thrips Megalurothrips usitatus.</title>
        <authorList>
            <person name="Ma L."/>
            <person name="Liu Q."/>
            <person name="Li H."/>
            <person name="Cai W."/>
        </authorList>
    </citation>
    <scope>NUCLEOTIDE SEQUENCE</scope>
    <source>
        <strain evidence="2">Cailab_2022a</strain>
    </source>
</reference>
<evidence type="ECO:0000313" key="3">
    <source>
        <dbReference type="Proteomes" id="UP001075354"/>
    </source>
</evidence>
<evidence type="ECO:0000256" key="1">
    <source>
        <dbReference type="SAM" id="SignalP"/>
    </source>
</evidence>
<protein>
    <submittedName>
        <fullName evidence="2">Uncharacterized protein</fullName>
    </submittedName>
</protein>
<keyword evidence="3" id="KW-1185">Reference proteome</keyword>
<name>A0AAV7X8W1_9NEOP</name>
<keyword evidence="1" id="KW-0732">Signal</keyword>
<evidence type="ECO:0000313" key="2">
    <source>
        <dbReference type="EMBL" id="KAJ1521283.1"/>
    </source>
</evidence>
<proteinExistence type="predicted"/>
<accession>A0AAV7X8W1</accession>
<gene>
    <name evidence="2" type="ORF">ONE63_002963</name>
</gene>
<sequence>MAAPRSRTTLFTALLLAAAVLAAVSASPVPDPNLRAKRYVVSVPPVAVNLTGWVPAVVPLGQAVFGSRPYIIG</sequence>
<dbReference type="AlphaFoldDB" id="A0AAV7X8W1"/>
<comment type="caution">
    <text evidence="2">The sequence shown here is derived from an EMBL/GenBank/DDBJ whole genome shotgun (WGS) entry which is preliminary data.</text>
</comment>
<feature type="signal peptide" evidence="1">
    <location>
        <begin position="1"/>
        <end position="26"/>
    </location>
</feature>
<dbReference type="EMBL" id="JAPTSV010000013">
    <property type="protein sequence ID" value="KAJ1521283.1"/>
    <property type="molecule type" value="Genomic_DNA"/>
</dbReference>
<dbReference type="Proteomes" id="UP001075354">
    <property type="component" value="Chromosome 13"/>
</dbReference>
<feature type="chain" id="PRO_5043753765" evidence="1">
    <location>
        <begin position="27"/>
        <end position="73"/>
    </location>
</feature>
<organism evidence="2 3">
    <name type="scientific">Megalurothrips usitatus</name>
    <name type="common">bean blossom thrips</name>
    <dbReference type="NCBI Taxonomy" id="439358"/>
    <lineage>
        <taxon>Eukaryota</taxon>
        <taxon>Metazoa</taxon>
        <taxon>Ecdysozoa</taxon>
        <taxon>Arthropoda</taxon>
        <taxon>Hexapoda</taxon>
        <taxon>Insecta</taxon>
        <taxon>Pterygota</taxon>
        <taxon>Neoptera</taxon>
        <taxon>Paraneoptera</taxon>
        <taxon>Thysanoptera</taxon>
        <taxon>Terebrantia</taxon>
        <taxon>Thripoidea</taxon>
        <taxon>Thripidae</taxon>
        <taxon>Megalurothrips</taxon>
    </lineage>
</organism>